<name>A0A5J4JGV3_9BACI</name>
<sequence length="81" mass="8933">MLIVLNQEIKRQVGAITTVYLIDEETGEILAQDLTVKASDPIRVGRQAINAMLLEAPGALISADERFLPGARCQLKTKKER</sequence>
<reference evidence="1 2" key="1">
    <citation type="submission" date="2019-09" db="EMBL/GenBank/DDBJ databases">
        <title>Draft genome sequence of Bacillus sp. JC-7.</title>
        <authorList>
            <person name="Tanaka N."/>
            <person name="Shiwa Y."/>
            <person name="Fujita N."/>
            <person name="Tanasupawat S."/>
        </authorList>
    </citation>
    <scope>NUCLEOTIDE SEQUENCE [LARGE SCALE GENOMIC DNA]</scope>
    <source>
        <strain evidence="1 2">JC-7</strain>
    </source>
</reference>
<accession>A0A5J4JGV3</accession>
<organism evidence="1 2">
    <name type="scientific">Weizmannia acidilactici</name>
    <dbReference type="NCBI Taxonomy" id="2607726"/>
    <lineage>
        <taxon>Bacteria</taxon>
        <taxon>Bacillati</taxon>
        <taxon>Bacillota</taxon>
        <taxon>Bacilli</taxon>
        <taxon>Bacillales</taxon>
        <taxon>Bacillaceae</taxon>
        <taxon>Heyndrickxia</taxon>
    </lineage>
</organism>
<gene>
    <name evidence="1" type="ORF">BpJC7_26260</name>
</gene>
<evidence type="ECO:0000313" key="1">
    <source>
        <dbReference type="EMBL" id="GER71323.1"/>
    </source>
</evidence>
<dbReference type="Proteomes" id="UP000391919">
    <property type="component" value="Unassembled WGS sequence"/>
</dbReference>
<proteinExistence type="predicted"/>
<keyword evidence="2" id="KW-1185">Reference proteome</keyword>
<dbReference type="AlphaFoldDB" id="A0A5J4JGV3"/>
<dbReference type="EMBL" id="BKZQ01000043">
    <property type="protein sequence ID" value="GER71323.1"/>
    <property type="molecule type" value="Genomic_DNA"/>
</dbReference>
<dbReference type="RefSeq" id="WP_151706135.1">
    <property type="nucleotide sequence ID" value="NZ_BKZQ01000043.1"/>
</dbReference>
<comment type="caution">
    <text evidence="1">The sequence shown here is derived from an EMBL/GenBank/DDBJ whole genome shotgun (WGS) entry which is preliminary data.</text>
</comment>
<evidence type="ECO:0000313" key="2">
    <source>
        <dbReference type="Proteomes" id="UP000391919"/>
    </source>
</evidence>
<protein>
    <submittedName>
        <fullName evidence="1">Uncharacterized protein</fullName>
    </submittedName>
</protein>